<dbReference type="RefSeq" id="XP_067083547.1">
    <property type="nucleotide sequence ID" value="XM_067227446.1"/>
</dbReference>
<evidence type="ECO:0000256" key="1">
    <source>
        <dbReference type="SAM" id="MobiDB-lite"/>
    </source>
</evidence>
<organism evidence="2 3">
    <name type="scientific">Trypanosoma equiperdum</name>
    <dbReference type="NCBI Taxonomy" id="5694"/>
    <lineage>
        <taxon>Eukaryota</taxon>
        <taxon>Discoba</taxon>
        <taxon>Euglenozoa</taxon>
        <taxon>Kinetoplastea</taxon>
        <taxon>Metakinetoplastina</taxon>
        <taxon>Trypanosomatida</taxon>
        <taxon>Trypanosomatidae</taxon>
        <taxon>Trypanosoma</taxon>
    </lineage>
</organism>
<dbReference type="EMBL" id="CZPT02002003">
    <property type="protein sequence ID" value="SCU73143.1"/>
    <property type="molecule type" value="Genomic_DNA"/>
</dbReference>
<evidence type="ECO:0000313" key="2">
    <source>
        <dbReference type="EMBL" id="SCU73143.1"/>
    </source>
</evidence>
<dbReference type="AlphaFoldDB" id="A0A1G4IKR5"/>
<protein>
    <submittedName>
        <fullName evidence="2">Uncharacterized protein</fullName>
    </submittedName>
</protein>
<feature type="region of interest" description="Disordered" evidence="1">
    <location>
        <begin position="174"/>
        <end position="257"/>
    </location>
</feature>
<name>A0A1G4IKR5_TRYEQ</name>
<feature type="compositionally biased region" description="Polar residues" evidence="1">
    <location>
        <begin position="1"/>
        <end position="15"/>
    </location>
</feature>
<gene>
    <name evidence="2" type="ORF">TEOVI_000464300</name>
</gene>
<dbReference type="Proteomes" id="UP000195570">
    <property type="component" value="Unassembled WGS sequence"/>
</dbReference>
<keyword evidence="3" id="KW-1185">Reference proteome</keyword>
<feature type="compositionally biased region" description="Polar residues" evidence="1">
    <location>
        <begin position="387"/>
        <end position="398"/>
    </location>
</feature>
<comment type="caution">
    <text evidence="2">The sequence shown here is derived from an EMBL/GenBank/DDBJ whole genome shotgun (WGS) entry which is preliminary data.</text>
</comment>
<evidence type="ECO:0000313" key="3">
    <source>
        <dbReference type="Proteomes" id="UP000195570"/>
    </source>
</evidence>
<feature type="compositionally biased region" description="Low complexity" evidence="1">
    <location>
        <begin position="239"/>
        <end position="252"/>
    </location>
</feature>
<feature type="region of interest" description="Disordered" evidence="1">
    <location>
        <begin position="1"/>
        <end position="24"/>
    </location>
</feature>
<reference evidence="2" key="1">
    <citation type="submission" date="2016-09" db="EMBL/GenBank/DDBJ databases">
        <authorList>
            <person name="Hebert L."/>
            <person name="Moumen B."/>
        </authorList>
    </citation>
    <scope>NUCLEOTIDE SEQUENCE [LARGE SCALE GENOMIC DNA]</scope>
    <source>
        <strain evidence="2">OVI</strain>
    </source>
</reference>
<feature type="region of interest" description="Disordered" evidence="1">
    <location>
        <begin position="97"/>
        <end position="145"/>
    </location>
</feature>
<dbReference type="VEuPathDB" id="TriTrypDB:TEOVI_000464300"/>
<dbReference type="GeneID" id="92378583"/>
<sequence length="492" mass="53491">MCGDSFDTSPSTGSSRPLEVAGRVEGRDLNELGGPMARLEELLEQGHDLLHGGSIAKVPTATPFYEPAMSGGMDQSSVLQQSHEKLQELFEMASGLGRSRTHDVKRNKPTVGKNSGAAGRNRLLARGNVGNRATPSRGLLNKNARGDVDDREDVSLEDLWKRVRRELEEYRNNKGPFKESAPRRPVWNPRRKALSQPRMPTALYKPKNSFSTRPTNRERSLWSRAAKPRSTTAPPAPKVSRGNVVRRSVAASRRQDGSGPWERLYALASAHQAKRKMMETEMNARRGGGRSQTSVQQRFGMLRMKSAAPMGYRGVSAASGVGSSYRQVSPPLGRVASWNRGWSAPARPATKRERYNSLATGPAWTSAMRATNTLGVGKSPGNRRHTSSALSGSLTNCGSKGRSVGGLRKTGTGLRDGVGNLRRRATELSLGSSPPEFQGTRSPNCKPGFELLRGRSPRPHPNGTSAQTGSPTPKFVKPINMDRILLGSSPRM</sequence>
<proteinExistence type="predicted"/>
<feature type="region of interest" description="Disordered" evidence="1">
    <location>
        <begin position="374"/>
        <end position="480"/>
    </location>
</feature>
<accession>A0A1G4IKR5</accession>
<feature type="compositionally biased region" description="Polar residues" evidence="1">
    <location>
        <begin position="462"/>
        <end position="471"/>
    </location>
</feature>